<dbReference type="Gene3D" id="3.20.20.450">
    <property type="entry name" value="EAL domain"/>
    <property type="match status" value="1"/>
</dbReference>
<dbReference type="SMART" id="SM00052">
    <property type="entry name" value="EAL"/>
    <property type="match status" value="1"/>
</dbReference>
<feature type="domain" description="PAS" evidence="4">
    <location>
        <begin position="146"/>
        <end position="201"/>
    </location>
</feature>
<feature type="domain" description="GGDEF" evidence="6">
    <location>
        <begin position="310"/>
        <end position="443"/>
    </location>
</feature>
<protein>
    <submittedName>
        <fullName evidence="7">EAL domain-containing protein</fullName>
    </submittedName>
</protein>
<accession>A0A9J6RHA9</accession>
<dbReference type="InterPro" id="IPR001633">
    <property type="entry name" value="EAL_dom"/>
</dbReference>
<dbReference type="InterPro" id="IPR043128">
    <property type="entry name" value="Rev_trsase/Diguanyl_cyclase"/>
</dbReference>
<dbReference type="PROSITE" id="PS50887">
    <property type="entry name" value="GGDEF"/>
    <property type="match status" value="1"/>
</dbReference>
<dbReference type="Gene3D" id="3.30.450.20">
    <property type="entry name" value="PAS domain"/>
    <property type="match status" value="1"/>
</dbReference>
<sequence length="718" mass="81242">MANTELYKNSDARILLTDDDPRMLESLKTLLELYEFNVDTALGGQEGIDKLSSQDYDVLLLDLKMPDINGHDVMAFMAKHQINTTTIVVSGETSLSDISKALRHGAYDYLKKPYVPEELTATVSNAVRKKLLEKSHQNIQSKLNQSEKLHRFIVNNSPDIIFVLDSQGKVSFINSQIESILGFSRKNLMGKPITNIIDDNDERVSFFFERALAPHKTPQSTEVTLKNFNNEHKRHFEITIWSISDTNERIPSNSEHFHAYGTARDITERKEAEAFINFQAYHDLLTRLPNRSLFKDRLSTAISQAERNNSRLAVMFIDLDRFKVINDSLGHTMGDRLLQAVSQRLQQHIRKSDTLSRFGGDEFTLLLPEIADDQAAIQVADKILESIKQPFILGGHDIYVGASIGIATYPEAGTNMDALIKNSDIAMYQVKNTGKDGVKTFNPEMSDNPTERLMLEQDIRRAIELNEFDLCYQPQVDTLTQTICGVEALIRWNHPSLGRLSPVEFIPIAEESRLIIDIDKYTLRKACREIRHYHHQGMPNLRLAVNLSPIMIEREDFVETVLGILKDEGFPTNLLELEITENVLMGDRKDIIDKLLLLSSKGINLALDDFGTGYSSLSYLQKFPLKTLKIDRSFIHNIKSSEDEACIVNAIISMAQGLRMSIIAEGVENKEQLDYLKALGCDIVQGFFFGAATSLEQVATLFHQRQHLYTTQIAELGA</sequence>
<dbReference type="CDD" id="cd01949">
    <property type="entry name" value="GGDEF"/>
    <property type="match status" value="1"/>
</dbReference>
<dbReference type="InterPro" id="IPR011006">
    <property type="entry name" value="CheY-like_superfamily"/>
</dbReference>
<name>A0A9J6RHA9_9GAMM</name>
<dbReference type="InterPro" id="IPR000160">
    <property type="entry name" value="GGDEF_dom"/>
</dbReference>
<dbReference type="InterPro" id="IPR013767">
    <property type="entry name" value="PAS_fold"/>
</dbReference>
<dbReference type="InterPro" id="IPR035919">
    <property type="entry name" value="EAL_sf"/>
</dbReference>
<dbReference type="SMART" id="SM00267">
    <property type="entry name" value="GGDEF"/>
    <property type="match status" value="1"/>
</dbReference>
<dbReference type="Pfam" id="PF00989">
    <property type="entry name" value="PAS"/>
    <property type="match status" value="1"/>
</dbReference>
<dbReference type="InterPro" id="IPR052155">
    <property type="entry name" value="Biofilm_reg_signaling"/>
</dbReference>
<evidence type="ECO:0000256" key="1">
    <source>
        <dbReference type="ARBA" id="ARBA00001946"/>
    </source>
</evidence>
<dbReference type="SUPFAM" id="SSF52172">
    <property type="entry name" value="CheY-like"/>
    <property type="match status" value="1"/>
</dbReference>
<dbReference type="PROSITE" id="PS50110">
    <property type="entry name" value="RESPONSE_REGULATORY"/>
    <property type="match status" value="1"/>
</dbReference>
<dbReference type="PANTHER" id="PTHR44757">
    <property type="entry name" value="DIGUANYLATE CYCLASE DGCP"/>
    <property type="match status" value="1"/>
</dbReference>
<dbReference type="InterPro" id="IPR000014">
    <property type="entry name" value="PAS"/>
</dbReference>
<dbReference type="NCBIfam" id="TIGR00254">
    <property type="entry name" value="GGDEF"/>
    <property type="match status" value="1"/>
</dbReference>
<dbReference type="SMART" id="SM00091">
    <property type="entry name" value="PAS"/>
    <property type="match status" value="1"/>
</dbReference>
<keyword evidence="8" id="KW-1185">Reference proteome</keyword>
<keyword evidence="2" id="KW-0597">Phosphoprotein</keyword>
<dbReference type="CDD" id="cd01948">
    <property type="entry name" value="EAL"/>
    <property type="match status" value="1"/>
</dbReference>
<dbReference type="FunFam" id="3.30.70.270:FF:000001">
    <property type="entry name" value="Diguanylate cyclase domain protein"/>
    <property type="match status" value="1"/>
</dbReference>
<evidence type="ECO:0000313" key="7">
    <source>
        <dbReference type="EMBL" id="MCZ0863599.1"/>
    </source>
</evidence>
<dbReference type="GO" id="GO:0003824">
    <property type="term" value="F:catalytic activity"/>
    <property type="evidence" value="ECO:0007669"/>
    <property type="project" value="UniProtKB-ARBA"/>
</dbReference>
<evidence type="ECO:0000259" key="5">
    <source>
        <dbReference type="PROSITE" id="PS50883"/>
    </source>
</evidence>
<gene>
    <name evidence="7" type="ORF">O0V09_00200</name>
</gene>
<dbReference type="InterPro" id="IPR035965">
    <property type="entry name" value="PAS-like_dom_sf"/>
</dbReference>
<dbReference type="SUPFAM" id="SSF55073">
    <property type="entry name" value="Nucleotide cyclase"/>
    <property type="match status" value="1"/>
</dbReference>
<feature type="modified residue" description="4-aspartylphosphate" evidence="2">
    <location>
        <position position="62"/>
    </location>
</feature>
<dbReference type="PANTHER" id="PTHR44757:SF2">
    <property type="entry name" value="BIOFILM ARCHITECTURE MAINTENANCE PROTEIN MBAA"/>
    <property type="match status" value="1"/>
</dbReference>
<dbReference type="InterPro" id="IPR029787">
    <property type="entry name" value="Nucleotide_cyclase"/>
</dbReference>
<dbReference type="Proteomes" id="UP001069090">
    <property type="component" value="Unassembled WGS sequence"/>
</dbReference>
<proteinExistence type="predicted"/>
<feature type="domain" description="EAL" evidence="5">
    <location>
        <begin position="452"/>
        <end position="706"/>
    </location>
</feature>
<dbReference type="PROSITE" id="PS50883">
    <property type="entry name" value="EAL"/>
    <property type="match status" value="1"/>
</dbReference>
<dbReference type="SUPFAM" id="SSF141868">
    <property type="entry name" value="EAL domain-like"/>
    <property type="match status" value="1"/>
</dbReference>
<reference evidence="7 8" key="1">
    <citation type="submission" date="2022-12" db="EMBL/GenBank/DDBJ databases">
        <title>Dasania phycosphaerae sp. nov., isolated from particulate material of the south coast of Korea.</title>
        <authorList>
            <person name="Jiang Y."/>
        </authorList>
    </citation>
    <scope>NUCLEOTIDE SEQUENCE [LARGE SCALE GENOMIC DNA]</scope>
    <source>
        <strain evidence="7 8">GY-19</strain>
    </source>
</reference>
<dbReference type="Gene3D" id="3.30.70.270">
    <property type="match status" value="1"/>
</dbReference>
<dbReference type="PROSITE" id="PS50112">
    <property type="entry name" value="PAS"/>
    <property type="match status" value="1"/>
</dbReference>
<dbReference type="EMBL" id="JAPTGG010000001">
    <property type="protein sequence ID" value="MCZ0863599.1"/>
    <property type="molecule type" value="Genomic_DNA"/>
</dbReference>
<evidence type="ECO:0000259" key="3">
    <source>
        <dbReference type="PROSITE" id="PS50110"/>
    </source>
</evidence>
<evidence type="ECO:0000259" key="6">
    <source>
        <dbReference type="PROSITE" id="PS50887"/>
    </source>
</evidence>
<dbReference type="CDD" id="cd00130">
    <property type="entry name" value="PAS"/>
    <property type="match status" value="1"/>
</dbReference>
<comment type="cofactor">
    <cofactor evidence="1">
        <name>Mg(2+)</name>
        <dbReference type="ChEBI" id="CHEBI:18420"/>
    </cofactor>
</comment>
<evidence type="ECO:0000256" key="2">
    <source>
        <dbReference type="PROSITE-ProRule" id="PRU00169"/>
    </source>
</evidence>
<evidence type="ECO:0000259" key="4">
    <source>
        <dbReference type="PROSITE" id="PS50112"/>
    </source>
</evidence>
<comment type="caution">
    <text evidence="7">The sequence shown here is derived from an EMBL/GenBank/DDBJ whole genome shotgun (WGS) entry which is preliminary data.</text>
</comment>
<dbReference type="SUPFAM" id="SSF55785">
    <property type="entry name" value="PYP-like sensor domain (PAS domain)"/>
    <property type="match status" value="1"/>
</dbReference>
<evidence type="ECO:0000313" key="8">
    <source>
        <dbReference type="Proteomes" id="UP001069090"/>
    </source>
</evidence>
<dbReference type="SMART" id="SM00448">
    <property type="entry name" value="REC"/>
    <property type="match status" value="1"/>
</dbReference>
<dbReference type="Pfam" id="PF00563">
    <property type="entry name" value="EAL"/>
    <property type="match status" value="1"/>
</dbReference>
<feature type="domain" description="Response regulatory" evidence="3">
    <location>
        <begin position="13"/>
        <end position="127"/>
    </location>
</feature>
<dbReference type="Pfam" id="PF00990">
    <property type="entry name" value="GGDEF"/>
    <property type="match status" value="1"/>
</dbReference>
<dbReference type="Pfam" id="PF00072">
    <property type="entry name" value="Response_reg"/>
    <property type="match status" value="1"/>
</dbReference>
<dbReference type="GO" id="GO:0000160">
    <property type="term" value="P:phosphorelay signal transduction system"/>
    <property type="evidence" value="ECO:0007669"/>
    <property type="project" value="InterPro"/>
</dbReference>
<dbReference type="NCBIfam" id="TIGR00229">
    <property type="entry name" value="sensory_box"/>
    <property type="match status" value="1"/>
</dbReference>
<dbReference type="InterPro" id="IPR001789">
    <property type="entry name" value="Sig_transdc_resp-reg_receiver"/>
</dbReference>
<dbReference type="AlphaFoldDB" id="A0A9J6RHA9"/>
<organism evidence="7 8">
    <name type="scientific">Dasania phycosphaerae</name>
    <dbReference type="NCBI Taxonomy" id="2950436"/>
    <lineage>
        <taxon>Bacteria</taxon>
        <taxon>Pseudomonadati</taxon>
        <taxon>Pseudomonadota</taxon>
        <taxon>Gammaproteobacteria</taxon>
        <taxon>Cellvibrionales</taxon>
        <taxon>Spongiibacteraceae</taxon>
        <taxon>Dasania</taxon>
    </lineage>
</organism>
<dbReference type="RefSeq" id="WP_258329747.1">
    <property type="nucleotide sequence ID" value="NZ_JAPTGG010000001.1"/>
</dbReference>
<dbReference type="Gene3D" id="3.40.50.2300">
    <property type="match status" value="1"/>
</dbReference>
<dbReference type="GO" id="GO:0006355">
    <property type="term" value="P:regulation of DNA-templated transcription"/>
    <property type="evidence" value="ECO:0007669"/>
    <property type="project" value="InterPro"/>
</dbReference>